<evidence type="ECO:0000313" key="5">
    <source>
        <dbReference type="Proteomes" id="UP000022910"/>
    </source>
</evidence>
<dbReference type="HOGENOM" id="CLU_035347_0_0_1"/>
<evidence type="ECO:0000313" key="4">
    <source>
        <dbReference type="EMBL" id="EXX57812.1"/>
    </source>
</evidence>
<dbReference type="GO" id="GO:0003676">
    <property type="term" value="F:nucleic acid binding"/>
    <property type="evidence" value="ECO:0007669"/>
    <property type="project" value="InterPro"/>
</dbReference>
<dbReference type="Pfam" id="PF00498">
    <property type="entry name" value="FHA"/>
    <property type="match status" value="1"/>
</dbReference>
<dbReference type="PROSITE" id="PS50006">
    <property type="entry name" value="FHA_DOMAIN"/>
    <property type="match status" value="1"/>
</dbReference>
<dbReference type="InterPro" id="IPR000253">
    <property type="entry name" value="FHA_dom"/>
</dbReference>
<dbReference type="PROSITE" id="PS50174">
    <property type="entry name" value="G_PATCH"/>
    <property type="match status" value="1"/>
</dbReference>
<dbReference type="SMART" id="SM00240">
    <property type="entry name" value="FHA"/>
    <property type="match status" value="1"/>
</dbReference>
<dbReference type="Pfam" id="PF01585">
    <property type="entry name" value="G-patch"/>
    <property type="match status" value="1"/>
</dbReference>
<dbReference type="PANTHER" id="PTHR23106:SF24">
    <property type="entry name" value="ANGIOGENIC FACTOR WITH G PATCH AND FHA DOMAINS 1"/>
    <property type="match status" value="1"/>
</dbReference>
<keyword evidence="5" id="KW-1185">Reference proteome</keyword>
<dbReference type="SMART" id="SM00443">
    <property type="entry name" value="G_patch"/>
    <property type="match status" value="1"/>
</dbReference>
<dbReference type="PANTHER" id="PTHR23106">
    <property type="entry name" value="ANGIOGENIC FACTOR WITH G PATCH AND FHA DOMAINS 1"/>
    <property type="match status" value="1"/>
</dbReference>
<accession>A0A015IKW1</accession>
<dbReference type="SUPFAM" id="SSF49879">
    <property type="entry name" value="SMAD/FHA domain"/>
    <property type="match status" value="1"/>
</dbReference>
<comment type="caution">
    <text evidence="4">The sequence shown here is derived from an EMBL/GenBank/DDBJ whole genome shotgun (WGS) entry which is preliminary data.</text>
</comment>
<evidence type="ECO:0000259" key="2">
    <source>
        <dbReference type="PROSITE" id="PS50006"/>
    </source>
</evidence>
<organism evidence="4 5">
    <name type="scientific">Rhizophagus irregularis (strain DAOM 197198w)</name>
    <name type="common">Glomus intraradices</name>
    <dbReference type="NCBI Taxonomy" id="1432141"/>
    <lineage>
        <taxon>Eukaryota</taxon>
        <taxon>Fungi</taxon>
        <taxon>Fungi incertae sedis</taxon>
        <taxon>Mucoromycota</taxon>
        <taxon>Glomeromycotina</taxon>
        <taxon>Glomeromycetes</taxon>
        <taxon>Glomerales</taxon>
        <taxon>Glomeraceae</taxon>
        <taxon>Rhizophagus</taxon>
    </lineage>
</organism>
<feature type="compositionally biased region" description="Polar residues" evidence="1">
    <location>
        <begin position="173"/>
        <end position="184"/>
    </location>
</feature>
<feature type="domain" description="FHA" evidence="2">
    <location>
        <begin position="292"/>
        <end position="359"/>
    </location>
</feature>
<sequence length="591" mass="67749">MCNVCVIHIHIGINYTIVYKKPDQESATMEDAPYDYKILTRPRANPTNANCSNTNEQDSKVVENRSIFEDALQAYEELKNREENVSEDWEYNEESGYYYSESTKMYALWDTHIQDWIYFDKFERDRRKNYKIDVTKIDYKHEDSSNSDKDTEDSIDSALEEGQISDSEAYETASLSYENSTNGQDIHKNSKEKHMCTYSVPAGYIVTSEERYYFNPENNVWFDVYSGVYSVYDEGTQTYTPVDPNSIIYTLTPDESALDQGEPGSDATLRLVVIESGILKSGHLVLVDANGISMGRDRWDDRRLRLAEMPTSKHHCQIFFSSTSIIDNNNEEEESSTPDAFFIIDIGSQNGTFVNSQRLSESKMSSKPHQLNHMDEVTVGSTKFQVHLHKQWTCDVCTVTEGKMIDISNNSDVVSNNINKVKRKNNDGDLIMNIGINMNNNTTQRELLEVQRREELNRLKRKYMGPSNTNQKHTKYVDRAALRREIHPDNAPIKKDWEDTSQNSTIEVKNFQTKIGSDNKGNKLLQKMGWKEGQGLGRNGTGMLNPIQFVTNEGRIGLGAGGKKNQNNTMETLQEATRRVAKERFIDLFNE</sequence>
<dbReference type="STRING" id="1432141.A0A015IKW1"/>
<proteinExistence type="predicted"/>
<dbReference type="AlphaFoldDB" id="A0A015IKW1"/>
<dbReference type="Proteomes" id="UP000022910">
    <property type="component" value="Unassembled WGS sequence"/>
</dbReference>
<dbReference type="Gene3D" id="2.60.200.20">
    <property type="match status" value="1"/>
</dbReference>
<dbReference type="EMBL" id="JEMT01027237">
    <property type="protein sequence ID" value="EXX57812.1"/>
    <property type="molecule type" value="Genomic_DNA"/>
</dbReference>
<dbReference type="InterPro" id="IPR008984">
    <property type="entry name" value="SMAD_FHA_dom_sf"/>
</dbReference>
<evidence type="ECO:0000259" key="3">
    <source>
        <dbReference type="PROSITE" id="PS50174"/>
    </source>
</evidence>
<evidence type="ECO:0000256" key="1">
    <source>
        <dbReference type="SAM" id="MobiDB-lite"/>
    </source>
</evidence>
<dbReference type="InterPro" id="IPR000467">
    <property type="entry name" value="G_patch_dom"/>
</dbReference>
<feature type="domain" description="G-patch" evidence="3">
    <location>
        <begin position="517"/>
        <end position="563"/>
    </location>
</feature>
<dbReference type="InterPro" id="IPR053027">
    <property type="entry name" value="AGGF1"/>
</dbReference>
<protein>
    <submittedName>
        <fullName evidence="4">Uncharacterized protein</fullName>
    </submittedName>
</protein>
<gene>
    <name evidence="4" type="ORF">RirG_203680</name>
</gene>
<feature type="compositionally biased region" description="Acidic residues" evidence="1">
    <location>
        <begin position="150"/>
        <end position="159"/>
    </location>
</feature>
<dbReference type="OrthoDB" id="21470at2759"/>
<reference evidence="4 5" key="1">
    <citation type="submission" date="2014-02" db="EMBL/GenBank/DDBJ databases">
        <title>Single nucleus genome sequencing reveals high similarity among nuclei of an endomycorrhizal fungus.</title>
        <authorList>
            <person name="Lin K."/>
            <person name="Geurts R."/>
            <person name="Zhang Z."/>
            <person name="Limpens E."/>
            <person name="Saunders D.G."/>
            <person name="Mu D."/>
            <person name="Pang E."/>
            <person name="Cao H."/>
            <person name="Cha H."/>
            <person name="Lin T."/>
            <person name="Zhou Q."/>
            <person name="Shang Y."/>
            <person name="Li Y."/>
            <person name="Ivanov S."/>
            <person name="Sharma T."/>
            <person name="Velzen R.V."/>
            <person name="Ruijter N.D."/>
            <person name="Aanen D.K."/>
            <person name="Win J."/>
            <person name="Kamoun S."/>
            <person name="Bisseling T."/>
            <person name="Huang S."/>
        </authorList>
    </citation>
    <scope>NUCLEOTIDE SEQUENCE [LARGE SCALE GENOMIC DNA]</scope>
    <source>
        <strain evidence="5">DAOM197198w</strain>
    </source>
</reference>
<feature type="region of interest" description="Disordered" evidence="1">
    <location>
        <begin position="141"/>
        <end position="188"/>
    </location>
</feature>
<name>A0A015IKW1_RHIIW</name>